<feature type="domain" description="ABC transporter" evidence="8">
    <location>
        <begin position="12"/>
        <end position="233"/>
    </location>
</feature>
<feature type="transmembrane region" description="Helical" evidence="7">
    <location>
        <begin position="552"/>
        <end position="573"/>
    </location>
</feature>
<dbReference type="InterPro" id="IPR036259">
    <property type="entry name" value="MFS_trans_sf"/>
</dbReference>
<feature type="transmembrane region" description="Helical" evidence="7">
    <location>
        <begin position="509"/>
        <end position="532"/>
    </location>
</feature>
<dbReference type="EMBL" id="JAPXFL010000006">
    <property type="protein sequence ID" value="KAK9505752.1"/>
    <property type="molecule type" value="Genomic_DNA"/>
</dbReference>
<sequence>MELPNSYEKAVVSVRNAYKTYDGKHYILRGLNMSVKGGTIYGLLGASGCGKSTLLNAIIGLLGLNNGTIDLSITNKRDLGFMPQSICLYEQFTIKELLTYYCTMYGMSKNDIQYRIDLMYKILDLPDCNRSLPNLSGGQKRRVSLAVALIHDPKLLILDEPTVGVDPVLRQRIWDFLVDWCDSGRTIIITTHYIEETKQAHTVALMRQGVMLCEKSPQALLEECNTEYLEDAFLQLSKAQGEGADDIPVVSKQQKYSSLAHTKSTFEFSRFSTEVKKNLIFLWRNIAVASFILLLPTMSIVAFHIAIGDDPRFLKLSVVNDEVTSNIHFCDTQRFNTTKCDLNYLSCNYLKNLKERQYILTDYKYLSEAINEMNRSDTRAVIHIRADFSSAMAQRIEETTLSDDEIVDNSTLQVYIDSSNKLIYESMKRHMRESFVDMVKDVVKNCNNSDVLVKLPIEFKDPIYGHKEPGFRDFAAPAFIMSILFTMPLTYGVVIVIEEKNSGATSRSLVAGTSLFEIFAAHGLVQIGVQMFHTLTCTVLMYGILGYQLQHTLLSASLLMLQGLAGIAFAFTLSVTLDSISAVASIGNGIVYICAIIGGWMWPSEGVHRSIKLLSVITPNTLPAEALRSLTIRGLSFINKHVYMGFVASFTWMVISLIFVYFYVRQRKNKVFLSKKIG</sequence>
<evidence type="ECO:0000256" key="1">
    <source>
        <dbReference type="ARBA" id="ARBA00004141"/>
    </source>
</evidence>
<evidence type="ECO:0000256" key="6">
    <source>
        <dbReference type="ARBA" id="ARBA00023136"/>
    </source>
</evidence>
<dbReference type="InterPro" id="IPR013525">
    <property type="entry name" value="ABC2_TM"/>
</dbReference>
<accession>A0AAW1D9Y2</accession>
<keyword evidence="3" id="KW-0547">Nucleotide-binding</keyword>
<dbReference type="InterPro" id="IPR027417">
    <property type="entry name" value="P-loop_NTPase"/>
</dbReference>
<name>A0AAW1D9Y2_9HEMI</name>
<dbReference type="GO" id="GO:0140359">
    <property type="term" value="F:ABC-type transporter activity"/>
    <property type="evidence" value="ECO:0007669"/>
    <property type="project" value="InterPro"/>
</dbReference>
<feature type="transmembrane region" description="Helical" evidence="7">
    <location>
        <begin position="642"/>
        <end position="664"/>
    </location>
</feature>
<dbReference type="GO" id="GO:0016887">
    <property type="term" value="F:ATP hydrolysis activity"/>
    <property type="evidence" value="ECO:0007669"/>
    <property type="project" value="InterPro"/>
</dbReference>
<evidence type="ECO:0000256" key="5">
    <source>
        <dbReference type="ARBA" id="ARBA00022989"/>
    </source>
</evidence>
<keyword evidence="10" id="KW-1185">Reference proteome</keyword>
<dbReference type="Gene3D" id="3.40.1710.10">
    <property type="entry name" value="abc type-2 transporter like domain"/>
    <property type="match status" value="1"/>
</dbReference>
<dbReference type="Pfam" id="PF12698">
    <property type="entry name" value="ABC2_membrane_3"/>
    <property type="match status" value="1"/>
</dbReference>
<dbReference type="GO" id="GO:0005524">
    <property type="term" value="F:ATP binding"/>
    <property type="evidence" value="ECO:0007669"/>
    <property type="project" value="UniProtKB-KW"/>
</dbReference>
<comment type="subcellular location">
    <subcellularLocation>
        <location evidence="1">Membrane</location>
        <topology evidence="1">Multi-pass membrane protein</topology>
    </subcellularLocation>
</comment>
<evidence type="ECO:0000256" key="7">
    <source>
        <dbReference type="SAM" id="Phobius"/>
    </source>
</evidence>
<dbReference type="InterPro" id="IPR003439">
    <property type="entry name" value="ABC_transporter-like_ATP-bd"/>
</dbReference>
<dbReference type="Gene3D" id="3.40.50.300">
    <property type="entry name" value="P-loop containing nucleotide triphosphate hydrolases"/>
    <property type="match status" value="1"/>
</dbReference>
<keyword evidence="5 7" id="KW-1133">Transmembrane helix</keyword>
<dbReference type="PANTHER" id="PTHR43038:SF2">
    <property type="entry name" value="RH61964P"/>
    <property type="match status" value="1"/>
</dbReference>
<keyword evidence="4" id="KW-0067">ATP-binding</keyword>
<dbReference type="AlphaFoldDB" id="A0AAW1D9Y2"/>
<feature type="transmembrane region" description="Helical" evidence="7">
    <location>
        <begin position="474"/>
        <end position="497"/>
    </location>
</feature>
<dbReference type="InterPro" id="IPR003593">
    <property type="entry name" value="AAA+_ATPase"/>
</dbReference>
<evidence type="ECO:0000256" key="2">
    <source>
        <dbReference type="ARBA" id="ARBA00022692"/>
    </source>
</evidence>
<evidence type="ECO:0000313" key="9">
    <source>
        <dbReference type="EMBL" id="KAK9505752.1"/>
    </source>
</evidence>
<dbReference type="SUPFAM" id="SSF52540">
    <property type="entry name" value="P-loop containing nucleoside triphosphate hydrolases"/>
    <property type="match status" value="1"/>
</dbReference>
<dbReference type="Pfam" id="PF00005">
    <property type="entry name" value="ABC_tran"/>
    <property type="match status" value="1"/>
</dbReference>
<dbReference type="GO" id="GO:0016020">
    <property type="term" value="C:membrane"/>
    <property type="evidence" value="ECO:0007669"/>
    <property type="project" value="UniProtKB-SubCell"/>
</dbReference>
<feature type="transmembrane region" description="Helical" evidence="7">
    <location>
        <begin position="286"/>
        <end position="307"/>
    </location>
</feature>
<keyword evidence="2 7" id="KW-0812">Transmembrane</keyword>
<evidence type="ECO:0000313" key="10">
    <source>
        <dbReference type="Proteomes" id="UP001461498"/>
    </source>
</evidence>
<dbReference type="SUPFAM" id="SSF103473">
    <property type="entry name" value="MFS general substrate transporter"/>
    <property type="match status" value="1"/>
</dbReference>
<gene>
    <name evidence="9" type="ORF">O3M35_009736</name>
</gene>
<dbReference type="PROSITE" id="PS50893">
    <property type="entry name" value="ABC_TRANSPORTER_2"/>
    <property type="match status" value="1"/>
</dbReference>
<protein>
    <recommendedName>
        <fullName evidence="8">ABC transporter domain-containing protein</fullName>
    </recommendedName>
</protein>
<dbReference type="SMART" id="SM00382">
    <property type="entry name" value="AAA"/>
    <property type="match status" value="1"/>
</dbReference>
<evidence type="ECO:0000256" key="3">
    <source>
        <dbReference type="ARBA" id="ARBA00022741"/>
    </source>
</evidence>
<organism evidence="9 10">
    <name type="scientific">Rhynocoris fuscipes</name>
    <dbReference type="NCBI Taxonomy" id="488301"/>
    <lineage>
        <taxon>Eukaryota</taxon>
        <taxon>Metazoa</taxon>
        <taxon>Ecdysozoa</taxon>
        <taxon>Arthropoda</taxon>
        <taxon>Hexapoda</taxon>
        <taxon>Insecta</taxon>
        <taxon>Pterygota</taxon>
        <taxon>Neoptera</taxon>
        <taxon>Paraneoptera</taxon>
        <taxon>Hemiptera</taxon>
        <taxon>Heteroptera</taxon>
        <taxon>Panheteroptera</taxon>
        <taxon>Cimicomorpha</taxon>
        <taxon>Reduviidae</taxon>
        <taxon>Harpactorinae</taxon>
        <taxon>Harpactorini</taxon>
        <taxon>Rhynocoris</taxon>
    </lineage>
</organism>
<dbReference type="PANTHER" id="PTHR43038">
    <property type="entry name" value="ATP-BINDING CASSETTE, SUB-FAMILY H, MEMBER 1"/>
    <property type="match status" value="1"/>
</dbReference>
<comment type="caution">
    <text evidence="9">The sequence shown here is derived from an EMBL/GenBank/DDBJ whole genome shotgun (WGS) entry which is preliminary data.</text>
</comment>
<feature type="transmembrane region" description="Helical" evidence="7">
    <location>
        <begin position="580"/>
        <end position="602"/>
    </location>
</feature>
<evidence type="ECO:0000259" key="8">
    <source>
        <dbReference type="PROSITE" id="PS50893"/>
    </source>
</evidence>
<proteinExistence type="predicted"/>
<reference evidence="9 10" key="1">
    <citation type="submission" date="2022-12" db="EMBL/GenBank/DDBJ databases">
        <title>Chromosome-level genome assembly of true bugs.</title>
        <authorList>
            <person name="Ma L."/>
            <person name="Li H."/>
        </authorList>
    </citation>
    <scope>NUCLEOTIDE SEQUENCE [LARGE SCALE GENOMIC DNA]</scope>
    <source>
        <strain evidence="9">Lab_2022b</strain>
    </source>
</reference>
<keyword evidence="6 7" id="KW-0472">Membrane</keyword>
<dbReference type="PROSITE" id="PS00211">
    <property type="entry name" value="ABC_TRANSPORTER_1"/>
    <property type="match status" value="1"/>
</dbReference>
<dbReference type="InterPro" id="IPR017871">
    <property type="entry name" value="ABC_transporter-like_CS"/>
</dbReference>
<dbReference type="Proteomes" id="UP001461498">
    <property type="component" value="Unassembled WGS sequence"/>
</dbReference>
<evidence type="ECO:0000256" key="4">
    <source>
        <dbReference type="ARBA" id="ARBA00022840"/>
    </source>
</evidence>